<dbReference type="PRINTS" id="PR01161">
    <property type="entry name" value="TUBULIN"/>
</dbReference>
<dbReference type="InterPro" id="IPR000217">
    <property type="entry name" value="Tubulin"/>
</dbReference>
<dbReference type="EMBL" id="AB284774">
    <property type="protein sequence ID" value="BAF75867.1"/>
    <property type="molecule type" value="mRNA"/>
</dbReference>
<evidence type="ECO:0000256" key="7">
    <source>
        <dbReference type="ARBA" id="ARBA00022723"/>
    </source>
</evidence>
<evidence type="ECO:0000256" key="9">
    <source>
        <dbReference type="ARBA" id="ARBA00022801"/>
    </source>
</evidence>
<evidence type="ECO:0000256" key="13">
    <source>
        <dbReference type="ARBA" id="ARBA00034296"/>
    </source>
</evidence>
<keyword evidence="5" id="KW-0963">Cytoplasm</keyword>
<dbReference type="PROSITE" id="PS00227">
    <property type="entry name" value="TUBULIN"/>
    <property type="match status" value="1"/>
</dbReference>
<evidence type="ECO:0000256" key="3">
    <source>
        <dbReference type="ARBA" id="ARBA00009636"/>
    </source>
</evidence>
<comment type="catalytic activity">
    <reaction evidence="14">
        <text>GTP + H2O = GDP + phosphate + H(+)</text>
        <dbReference type="Rhea" id="RHEA:19669"/>
        <dbReference type="ChEBI" id="CHEBI:15377"/>
        <dbReference type="ChEBI" id="CHEBI:15378"/>
        <dbReference type="ChEBI" id="CHEBI:37565"/>
        <dbReference type="ChEBI" id="CHEBI:43474"/>
        <dbReference type="ChEBI" id="CHEBI:58189"/>
    </reaction>
    <physiologicalReaction direction="left-to-right" evidence="14">
        <dbReference type="Rhea" id="RHEA:19670"/>
    </physiologicalReaction>
</comment>
<protein>
    <recommendedName>
        <fullName evidence="15">Tubulin alpha chain</fullName>
    </recommendedName>
</protein>
<keyword evidence="12" id="KW-0206">Cytoskeleton</keyword>
<feature type="compositionally biased region" description="Basic and acidic residues" evidence="16">
    <location>
        <begin position="458"/>
        <end position="470"/>
    </location>
</feature>
<evidence type="ECO:0000256" key="10">
    <source>
        <dbReference type="ARBA" id="ARBA00022842"/>
    </source>
</evidence>
<evidence type="ECO:0000313" key="19">
    <source>
        <dbReference type="EMBL" id="BAF75867.1"/>
    </source>
</evidence>
<dbReference type="GO" id="GO:0046872">
    <property type="term" value="F:metal ion binding"/>
    <property type="evidence" value="ECO:0007669"/>
    <property type="project" value="UniProtKB-KW"/>
</dbReference>
<dbReference type="GO" id="GO:0005874">
    <property type="term" value="C:microtubule"/>
    <property type="evidence" value="ECO:0007669"/>
    <property type="project" value="UniProtKB-KW"/>
</dbReference>
<dbReference type="InterPro" id="IPR018316">
    <property type="entry name" value="Tubulin/FtsZ_2-layer-sand-dom"/>
</dbReference>
<accession>A7M6D9</accession>
<evidence type="ECO:0000256" key="15">
    <source>
        <dbReference type="RuleBase" id="RU000352"/>
    </source>
</evidence>
<dbReference type="InterPro" id="IPR036525">
    <property type="entry name" value="Tubulin/FtsZ_GTPase_sf"/>
</dbReference>
<comment type="similarity">
    <text evidence="3 15">Belongs to the tubulin family.</text>
</comment>
<sequence>MREVISINVGQAGIQMANAAWELFCIEHGIEADGKLRDSERFAQNVGFHTFFQEVPSGNFVPRAINIDLEPTVIDEIRTANYRHLWHPDYLINCCEDAANNFARGHFTVGKNVIERFLDQLRKCVHACQSVQGFIVLNSYGGGTGSGLSALIFEHLDIEYSQSAKFQQCIYPAPQLATAIVEPYNALLSASKSIEHTDVVMLIDNEATFEICTRQLSISRPVYNNLNRLLAQIFSAMTVSIRFGSSLNHDLLQLQTNLVPYPRIHFPAVNYAPILDPHRANHEKLSITEITRELFESSNQLIKCDLRLGKYMSCCIQYRGLITPRQVNLGVYEIKRRTDISFVDWCPTGFKLGISPMPPTIVPGSEIAPTERNCTMFCNTTAVAQVWQRLDKKFDLLFNKRAFVHWYVGEGMEEGEFVEARDDLIKLEKDYEEIGNPSDEDAVQVQRPITQNTQRSPEQVKTKKQSKEKNTSSVYQEKSESTLKKVSSKPERSRSKSRSKSGEIIEPLDNTIIEEIHNDLNDNYHLQYKRRNYF</sequence>
<keyword evidence="7" id="KW-0479">Metal-binding</keyword>
<dbReference type="InterPro" id="IPR017975">
    <property type="entry name" value="Tubulin_CS"/>
</dbReference>
<dbReference type="SUPFAM" id="SSF55307">
    <property type="entry name" value="Tubulin C-terminal domain-like"/>
    <property type="match status" value="1"/>
</dbReference>
<reference evidence="19" key="1">
    <citation type="journal article" date="2007" name="Int. J. Dev. Biol.">
        <title>Characterization of novel genes expressed specifically in the sexual organs of the planarian Dugesia ryukyuensis.</title>
        <authorList>
            <person name="Hase S."/>
            <person name="Kashiwagi E."/>
            <person name="Kobayashi K."/>
            <person name="Hoshi M."/>
            <person name="Matsumoto M."/>
        </authorList>
    </citation>
    <scope>NUCLEOTIDE SEQUENCE</scope>
    <source>
        <tissue evidence="19">Testis</tissue>
    </source>
</reference>
<keyword evidence="8 15" id="KW-0547">Nucleotide-binding</keyword>
<dbReference type="FunFam" id="1.10.287.600:FF:000001">
    <property type="entry name" value="Tubulin alpha chain"/>
    <property type="match status" value="1"/>
</dbReference>
<comment type="subunit">
    <text evidence="4 15">Dimer of alpha and beta chains. A typical microtubule is a hollow water-filled tube with an outer diameter of 25 nm and an inner diameter of 15 nM. Alpha-beta heterodimers associate head-to-tail to form protofilaments running lengthwise along the microtubule wall with the beta-tubulin subunit facing the microtubule plus end conferring a structural polarity. Microtubules usually have 13 protofilaments but different protofilament numbers can be found in some organisms and specialized cells.</text>
</comment>
<evidence type="ECO:0000256" key="1">
    <source>
        <dbReference type="ARBA" id="ARBA00001946"/>
    </source>
</evidence>
<dbReference type="InterPro" id="IPR037103">
    <property type="entry name" value="Tubulin/FtsZ-like_C"/>
</dbReference>
<keyword evidence="10" id="KW-0460">Magnesium</keyword>
<dbReference type="InterPro" id="IPR002452">
    <property type="entry name" value="Alpha_tubulin"/>
</dbReference>
<dbReference type="SMART" id="SM00865">
    <property type="entry name" value="Tubulin_C"/>
    <property type="match status" value="1"/>
</dbReference>
<dbReference type="Pfam" id="PF03953">
    <property type="entry name" value="Tubulin_C"/>
    <property type="match status" value="1"/>
</dbReference>
<dbReference type="FunFam" id="3.40.50.1440:FF:000011">
    <property type="entry name" value="Tubulin alpha chain"/>
    <property type="match status" value="1"/>
</dbReference>
<feature type="compositionally biased region" description="Polar residues" evidence="16">
    <location>
        <begin position="447"/>
        <end position="457"/>
    </location>
</feature>
<feature type="domain" description="Tubulin/FtsZ GTPase" evidence="17">
    <location>
        <begin position="48"/>
        <end position="245"/>
    </location>
</feature>
<evidence type="ECO:0000259" key="18">
    <source>
        <dbReference type="SMART" id="SM00865"/>
    </source>
</evidence>
<dbReference type="CDD" id="cd02186">
    <property type="entry name" value="alpha_tubulin"/>
    <property type="match status" value="1"/>
</dbReference>
<evidence type="ECO:0000256" key="8">
    <source>
        <dbReference type="ARBA" id="ARBA00022741"/>
    </source>
</evidence>
<evidence type="ECO:0000256" key="6">
    <source>
        <dbReference type="ARBA" id="ARBA00022701"/>
    </source>
</evidence>
<keyword evidence="6 15" id="KW-0493">Microtubule</keyword>
<dbReference type="Gene3D" id="1.10.287.600">
    <property type="entry name" value="Helix hairpin bin"/>
    <property type="match status" value="1"/>
</dbReference>
<dbReference type="GO" id="GO:0016787">
    <property type="term" value="F:hydrolase activity"/>
    <property type="evidence" value="ECO:0007669"/>
    <property type="project" value="UniProtKB-KW"/>
</dbReference>
<dbReference type="AlphaFoldDB" id="A7M6D9"/>
<name>A7M6D9_DUGRY</name>
<comment type="function">
    <text evidence="13 15">Tubulin is the major constituent of microtubules, a cylinder consisting of laterally associated linear protofilaments composed of alpha- and beta-tubulin heterodimers. Microtubules grow by the addition of GTP-tubulin dimers to the microtubule end, where a stabilizing cap forms. Below the cap, tubulin dimers are in GDP-bound state, owing to GTPase activity of alpha-tubulin.</text>
</comment>
<proteinExistence type="evidence at transcript level"/>
<comment type="cofactor">
    <cofactor evidence="1">
        <name>Mg(2+)</name>
        <dbReference type="ChEBI" id="CHEBI:18420"/>
    </cofactor>
</comment>
<feature type="domain" description="Tubulin/FtsZ 2-layer sandwich" evidence="18">
    <location>
        <begin position="247"/>
        <end position="392"/>
    </location>
</feature>
<dbReference type="InterPro" id="IPR023123">
    <property type="entry name" value="Tubulin_C"/>
</dbReference>
<keyword evidence="9" id="KW-0378">Hydrolase</keyword>
<comment type="subcellular location">
    <subcellularLocation>
        <location evidence="2">Cytoplasm</location>
        <location evidence="2">Cytoskeleton</location>
    </subcellularLocation>
</comment>
<evidence type="ECO:0000256" key="16">
    <source>
        <dbReference type="SAM" id="MobiDB-lite"/>
    </source>
</evidence>
<dbReference type="Gene3D" id="3.40.50.1440">
    <property type="entry name" value="Tubulin/FtsZ, GTPase domain"/>
    <property type="match status" value="1"/>
</dbReference>
<dbReference type="Gene3D" id="3.30.1330.20">
    <property type="entry name" value="Tubulin/FtsZ, C-terminal domain"/>
    <property type="match status" value="1"/>
</dbReference>
<dbReference type="GO" id="GO:0007017">
    <property type="term" value="P:microtubule-based process"/>
    <property type="evidence" value="ECO:0007669"/>
    <property type="project" value="InterPro"/>
</dbReference>
<dbReference type="GO" id="GO:0005200">
    <property type="term" value="F:structural constituent of cytoskeleton"/>
    <property type="evidence" value="ECO:0007669"/>
    <property type="project" value="InterPro"/>
</dbReference>
<organism evidence="19">
    <name type="scientific">Dugesia ryukyuensis</name>
    <name type="common">Freshwater planarian flatworm</name>
    <dbReference type="NCBI Taxonomy" id="79738"/>
    <lineage>
        <taxon>Eukaryota</taxon>
        <taxon>Metazoa</taxon>
        <taxon>Spiralia</taxon>
        <taxon>Lophotrochozoa</taxon>
        <taxon>Platyhelminthes</taxon>
        <taxon>Rhabditophora</taxon>
        <taxon>Seriata</taxon>
        <taxon>Tricladida</taxon>
        <taxon>Continenticola</taxon>
        <taxon>Geoplanoidea</taxon>
        <taxon>Dugesiidae</taxon>
        <taxon>Dugesia</taxon>
    </lineage>
</organism>
<dbReference type="GO" id="GO:0005525">
    <property type="term" value="F:GTP binding"/>
    <property type="evidence" value="ECO:0007669"/>
    <property type="project" value="UniProtKB-UniRule"/>
</dbReference>
<dbReference type="PANTHER" id="PTHR11588">
    <property type="entry name" value="TUBULIN"/>
    <property type="match status" value="1"/>
</dbReference>
<dbReference type="PRINTS" id="PR01162">
    <property type="entry name" value="ALPHATUBULIN"/>
</dbReference>
<keyword evidence="11 15" id="KW-0342">GTP-binding</keyword>
<dbReference type="SMART" id="SM00864">
    <property type="entry name" value="Tubulin"/>
    <property type="match status" value="1"/>
</dbReference>
<evidence type="ECO:0000256" key="4">
    <source>
        <dbReference type="ARBA" id="ARBA00011747"/>
    </source>
</evidence>
<evidence type="ECO:0000256" key="14">
    <source>
        <dbReference type="ARBA" id="ARBA00049117"/>
    </source>
</evidence>
<dbReference type="InterPro" id="IPR003008">
    <property type="entry name" value="Tubulin_FtsZ_GTPase"/>
</dbReference>
<evidence type="ECO:0000256" key="2">
    <source>
        <dbReference type="ARBA" id="ARBA00004245"/>
    </source>
</evidence>
<feature type="region of interest" description="Disordered" evidence="16">
    <location>
        <begin position="435"/>
        <end position="502"/>
    </location>
</feature>
<dbReference type="Pfam" id="PF00091">
    <property type="entry name" value="Tubulin"/>
    <property type="match status" value="1"/>
</dbReference>
<dbReference type="InterPro" id="IPR008280">
    <property type="entry name" value="Tub_FtsZ_C"/>
</dbReference>
<evidence type="ECO:0000259" key="17">
    <source>
        <dbReference type="SMART" id="SM00864"/>
    </source>
</evidence>
<evidence type="ECO:0000256" key="11">
    <source>
        <dbReference type="ARBA" id="ARBA00023134"/>
    </source>
</evidence>
<dbReference type="SUPFAM" id="SSF52490">
    <property type="entry name" value="Tubulin nucleotide-binding domain-like"/>
    <property type="match status" value="1"/>
</dbReference>
<evidence type="ECO:0000256" key="12">
    <source>
        <dbReference type="ARBA" id="ARBA00023212"/>
    </source>
</evidence>
<feature type="compositionally biased region" description="Basic and acidic residues" evidence="16">
    <location>
        <begin position="477"/>
        <end position="494"/>
    </location>
</feature>
<evidence type="ECO:0000256" key="5">
    <source>
        <dbReference type="ARBA" id="ARBA00022490"/>
    </source>
</evidence>